<comment type="cofactor">
    <cofactor evidence="1 8">
        <name>Mg(2+)</name>
        <dbReference type="ChEBI" id="CHEBI:18420"/>
    </cofactor>
</comment>
<sequence>MRLVVTYDISKDKIRNRVFRILEGYGAWKQYSIFELEITDVQRVQMEEKIRGVIGPHDRVRVYELCTRCVGKITDLGEQSPESLSNVV</sequence>
<dbReference type="GO" id="GO:0046872">
    <property type="term" value="F:metal ion binding"/>
    <property type="evidence" value="ECO:0007669"/>
    <property type="project" value="UniProtKB-UniRule"/>
</dbReference>
<keyword evidence="4 8" id="KW-0255">Endonuclease</keyword>
<evidence type="ECO:0000256" key="5">
    <source>
        <dbReference type="ARBA" id="ARBA00022801"/>
    </source>
</evidence>
<gene>
    <name evidence="8 9" type="primary">cas2</name>
    <name evidence="9" type="ORF">RJ40_11855</name>
</gene>
<dbReference type="InterPro" id="IPR021127">
    <property type="entry name" value="CRISPR_associated_Cas2"/>
</dbReference>
<dbReference type="KEGG" id="maqe:RJ40_11855"/>
<keyword evidence="7 8" id="KW-0051">Antiviral defense</keyword>
<evidence type="ECO:0000256" key="6">
    <source>
        <dbReference type="ARBA" id="ARBA00022842"/>
    </source>
</evidence>
<dbReference type="EC" id="3.1.-.-" evidence="8"/>
<dbReference type="GO" id="GO:0043571">
    <property type="term" value="P:maintenance of CRISPR repeat elements"/>
    <property type="evidence" value="ECO:0007669"/>
    <property type="project" value="UniProtKB-UniRule"/>
</dbReference>
<dbReference type="NCBIfam" id="TIGR01573">
    <property type="entry name" value="cas2"/>
    <property type="match status" value="1"/>
</dbReference>
<dbReference type="PANTHER" id="PTHR34405">
    <property type="entry name" value="CRISPR-ASSOCIATED ENDORIBONUCLEASE CAS2"/>
    <property type="match status" value="1"/>
</dbReference>
<evidence type="ECO:0000256" key="4">
    <source>
        <dbReference type="ARBA" id="ARBA00022759"/>
    </source>
</evidence>
<reference evidence="9" key="2">
    <citation type="submission" date="2019-02" db="EMBL/GenBank/DDBJ databases">
        <authorList>
            <person name="Chen S.-C."/>
            <person name="Chien H.-H."/>
            <person name="Lai M.-C."/>
        </authorList>
    </citation>
    <scope>NUCLEOTIDE SEQUENCE</scope>
    <source>
        <strain evidence="9">N2F9704</strain>
    </source>
</reference>
<dbReference type="GO" id="GO:0004521">
    <property type="term" value="F:RNA endonuclease activity"/>
    <property type="evidence" value="ECO:0007669"/>
    <property type="project" value="InterPro"/>
</dbReference>
<keyword evidence="2 8" id="KW-0540">Nuclease</keyword>
<keyword evidence="3 8" id="KW-0479">Metal-binding</keyword>
<evidence type="ECO:0000256" key="3">
    <source>
        <dbReference type="ARBA" id="ARBA00022723"/>
    </source>
</evidence>
<evidence type="ECO:0000256" key="8">
    <source>
        <dbReference type="HAMAP-Rule" id="MF_01471"/>
    </source>
</evidence>
<organism evidence="9 10">
    <name type="scientific">Methanofollis aquaemaris</name>
    <dbReference type="NCBI Taxonomy" id="126734"/>
    <lineage>
        <taxon>Archaea</taxon>
        <taxon>Methanobacteriati</taxon>
        <taxon>Methanobacteriota</taxon>
        <taxon>Stenosarchaea group</taxon>
        <taxon>Methanomicrobia</taxon>
        <taxon>Methanomicrobiales</taxon>
        <taxon>Methanomicrobiaceae</taxon>
        <taxon>Methanofollis</taxon>
    </lineage>
</organism>
<comment type="function">
    <text evidence="8">CRISPR (clustered regularly interspaced short palindromic repeat), is an adaptive immune system that provides protection against mobile genetic elements (viruses, transposable elements and conjugative plasmids). CRISPR clusters contain sequences complementary to antecedent mobile elements and target invading nucleic acids. CRISPR clusters are transcribed and processed into CRISPR RNA (crRNA). Functions as a ssRNA-specific endoribonuclease. Involved in the integration of spacer DNA into the CRISPR cassette.</text>
</comment>
<dbReference type="Pfam" id="PF09827">
    <property type="entry name" value="CRISPR_Cas2"/>
    <property type="match status" value="1"/>
</dbReference>
<evidence type="ECO:0000256" key="1">
    <source>
        <dbReference type="ARBA" id="ARBA00001946"/>
    </source>
</evidence>
<name>A0A8A3SAF1_9EURY</name>
<dbReference type="GO" id="GO:0016787">
    <property type="term" value="F:hydrolase activity"/>
    <property type="evidence" value="ECO:0007669"/>
    <property type="project" value="UniProtKB-KW"/>
</dbReference>
<evidence type="ECO:0000313" key="10">
    <source>
        <dbReference type="Proteomes" id="UP001042704"/>
    </source>
</evidence>
<protein>
    <recommendedName>
        <fullName evidence="8">CRISPR-associated endoribonuclease Cas2</fullName>
        <ecNumber evidence="8">3.1.-.-</ecNumber>
    </recommendedName>
</protein>
<dbReference type="Gene3D" id="3.30.70.240">
    <property type="match status" value="1"/>
</dbReference>
<dbReference type="SUPFAM" id="SSF143430">
    <property type="entry name" value="TTP0101/SSO1404-like"/>
    <property type="match status" value="1"/>
</dbReference>
<keyword evidence="5 8" id="KW-0378">Hydrolase</keyword>
<dbReference type="Proteomes" id="UP001042704">
    <property type="component" value="Chromosome"/>
</dbReference>
<dbReference type="AlphaFoldDB" id="A0A8A3SAF1"/>
<dbReference type="InterPro" id="IPR019199">
    <property type="entry name" value="Virulence_VapD/CRISPR_Cas2"/>
</dbReference>
<comment type="similarity">
    <text evidence="8">Belongs to the CRISPR-associated endoribonuclease Cas2 protein family.</text>
</comment>
<reference evidence="9" key="1">
    <citation type="journal article" date="2001" name="Int. J. Syst. Evol. Microbiol.">
        <title>Methanofollis aquaemaris sp. nov., a methanogen isolated from an aquaculture fish pond.</title>
        <authorList>
            <person name="Lai M.C."/>
            <person name="Chen S.C."/>
        </authorList>
    </citation>
    <scope>NUCLEOTIDE SEQUENCE</scope>
    <source>
        <strain evidence="9">N2F9704</strain>
    </source>
</reference>
<accession>A0A8A3SAF1</accession>
<feature type="binding site" evidence="8">
    <location>
        <position position="8"/>
    </location>
    <ligand>
        <name>Mg(2+)</name>
        <dbReference type="ChEBI" id="CHEBI:18420"/>
        <note>catalytic</note>
    </ligand>
</feature>
<dbReference type="GO" id="GO:0051607">
    <property type="term" value="P:defense response to virus"/>
    <property type="evidence" value="ECO:0007669"/>
    <property type="project" value="UniProtKB-UniRule"/>
</dbReference>
<proteinExistence type="inferred from homology"/>
<dbReference type="HAMAP" id="MF_01471">
    <property type="entry name" value="Cas2"/>
    <property type="match status" value="1"/>
</dbReference>
<evidence type="ECO:0000256" key="7">
    <source>
        <dbReference type="ARBA" id="ARBA00023118"/>
    </source>
</evidence>
<evidence type="ECO:0000256" key="2">
    <source>
        <dbReference type="ARBA" id="ARBA00022722"/>
    </source>
</evidence>
<keyword evidence="10" id="KW-1185">Reference proteome</keyword>
<dbReference type="CDD" id="cd09725">
    <property type="entry name" value="Cas2_I_II_III"/>
    <property type="match status" value="1"/>
</dbReference>
<dbReference type="EMBL" id="CP036172">
    <property type="protein sequence ID" value="QSZ68460.1"/>
    <property type="molecule type" value="Genomic_DNA"/>
</dbReference>
<comment type="subunit">
    <text evidence="8">Homodimer, forms a heterotetramer with a Cas1 homodimer.</text>
</comment>
<dbReference type="PANTHER" id="PTHR34405:SF3">
    <property type="entry name" value="CRISPR-ASSOCIATED ENDORIBONUCLEASE CAS2 3"/>
    <property type="match status" value="1"/>
</dbReference>
<keyword evidence="6 8" id="KW-0460">Magnesium</keyword>
<evidence type="ECO:0000313" key="9">
    <source>
        <dbReference type="EMBL" id="QSZ68460.1"/>
    </source>
</evidence>